<organism evidence="1 2">
    <name type="scientific">Tupaia chinensis</name>
    <name type="common">Chinese tree shrew</name>
    <name type="synonym">Tupaia belangeri chinensis</name>
    <dbReference type="NCBI Taxonomy" id="246437"/>
    <lineage>
        <taxon>Eukaryota</taxon>
        <taxon>Metazoa</taxon>
        <taxon>Chordata</taxon>
        <taxon>Craniata</taxon>
        <taxon>Vertebrata</taxon>
        <taxon>Euteleostomi</taxon>
        <taxon>Mammalia</taxon>
        <taxon>Eutheria</taxon>
        <taxon>Euarchontoglires</taxon>
        <taxon>Scandentia</taxon>
        <taxon>Tupaiidae</taxon>
        <taxon>Tupaia</taxon>
    </lineage>
</organism>
<keyword evidence="2" id="KW-1185">Reference proteome</keyword>
<dbReference type="AlphaFoldDB" id="L9KJ05"/>
<evidence type="ECO:0000313" key="2">
    <source>
        <dbReference type="Proteomes" id="UP000011518"/>
    </source>
</evidence>
<reference evidence="2" key="2">
    <citation type="journal article" date="2013" name="Nat. Commun.">
        <title>Genome of the Chinese tree shrew.</title>
        <authorList>
            <person name="Fan Y."/>
            <person name="Huang Z.Y."/>
            <person name="Cao C.C."/>
            <person name="Chen C.S."/>
            <person name="Chen Y.X."/>
            <person name="Fan D.D."/>
            <person name="He J."/>
            <person name="Hou H.L."/>
            <person name="Hu L."/>
            <person name="Hu X.T."/>
            <person name="Jiang X.T."/>
            <person name="Lai R."/>
            <person name="Lang Y.S."/>
            <person name="Liang B."/>
            <person name="Liao S.G."/>
            <person name="Mu D."/>
            <person name="Ma Y.Y."/>
            <person name="Niu Y.Y."/>
            <person name="Sun X.Q."/>
            <person name="Xia J.Q."/>
            <person name="Xiao J."/>
            <person name="Xiong Z.Q."/>
            <person name="Xu L."/>
            <person name="Yang L."/>
            <person name="Zhang Y."/>
            <person name="Zhao W."/>
            <person name="Zhao X.D."/>
            <person name="Zheng Y.T."/>
            <person name="Zhou J.M."/>
            <person name="Zhu Y.B."/>
            <person name="Zhang G.J."/>
            <person name="Wang J."/>
            <person name="Yao Y.G."/>
        </authorList>
    </citation>
    <scope>NUCLEOTIDE SEQUENCE [LARGE SCALE GENOMIC DNA]</scope>
</reference>
<evidence type="ECO:0000313" key="1">
    <source>
        <dbReference type="EMBL" id="ELW62454.1"/>
    </source>
</evidence>
<dbReference type="EMBL" id="KB320817">
    <property type="protein sequence ID" value="ELW62454.1"/>
    <property type="molecule type" value="Genomic_DNA"/>
</dbReference>
<dbReference type="InParanoid" id="L9KJ05"/>
<accession>L9KJ05</accession>
<dbReference type="Proteomes" id="UP000011518">
    <property type="component" value="Unassembled WGS sequence"/>
</dbReference>
<sequence length="90" mass="10101">MRNRQSGNVSLRKILSKSLENRALQIDRKVTLGPLKIFCPDFTLLPPGLSKDKAITSHLYLSSESPFQGLRPLKTFCPDFTFLPPQIQSG</sequence>
<protein>
    <submittedName>
        <fullName evidence="1">Uncharacterized protein</fullName>
    </submittedName>
</protein>
<name>L9KJ05_TUPCH</name>
<reference evidence="2" key="1">
    <citation type="submission" date="2012-07" db="EMBL/GenBank/DDBJ databases">
        <title>Genome of the Chinese tree shrew, a rising model animal genetically related to primates.</title>
        <authorList>
            <person name="Zhang G."/>
            <person name="Fan Y."/>
            <person name="Yao Y."/>
            <person name="Huang Z."/>
        </authorList>
    </citation>
    <scope>NUCLEOTIDE SEQUENCE [LARGE SCALE GENOMIC DNA]</scope>
</reference>
<proteinExistence type="predicted"/>
<gene>
    <name evidence="1" type="ORF">TREES_T100001792</name>
</gene>